<evidence type="ECO:0000256" key="4">
    <source>
        <dbReference type="ARBA" id="ARBA00022801"/>
    </source>
</evidence>
<dbReference type="NCBIfam" id="TIGR01488">
    <property type="entry name" value="HAD-SF-IB"/>
    <property type="match status" value="1"/>
</dbReference>
<evidence type="ECO:0000256" key="5">
    <source>
        <dbReference type="ARBA" id="ARBA00022842"/>
    </source>
</evidence>
<accession>A0AAD5FL69</accession>
<dbReference type="SUPFAM" id="SSF56784">
    <property type="entry name" value="HAD-like"/>
    <property type="match status" value="1"/>
</dbReference>
<dbReference type="EMBL" id="MU551664">
    <property type="protein sequence ID" value="KAI5619647.1"/>
    <property type="molecule type" value="Genomic_DNA"/>
</dbReference>
<dbReference type="GO" id="GO:0016791">
    <property type="term" value="F:phosphatase activity"/>
    <property type="evidence" value="ECO:0007669"/>
    <property type="project" value="InterPro"/>
</dbReference>
<dbReference type="GO" id="GO:0046872">
    <property type="term" value="F:metal ion binding"/>
    <property type="evidence" value="ECO:0007669"/>
    <property type="project" value="UniProtKB-KW"/>
</dbReference>
<dbReference type="NCBIfam" id="TIGR01489">
    <property type="entry name" value="DKMTPPase-SF"/>
    <property type="match status" value="1"/>
</dbReference>
<sequence length="312" mass="35103">MSQSSRAAVESSATFRRHRYRSRTFHPAVRSSAPAVCSSAPAAILLLPVSVKVGVKVSVKAERKPSDMAARFLFFFDFDETLIAENSDNSVIRAAPFQELPPSLSRINHTGYFLEHTQNIMTFLNKCGVTEDALSTALQQVPPSPGVSALLDFLSARGDFECIVVSDANSYFIETWLRHIGVHKLFTKVLTNPADFDAHGRLVLHPFHTHSCAKCPVNMCKQTILRDYTSKREKERGKPFQKIFYIGDGENDICPTLALGQNDVVFPRRGFPMHRFIQDLQKTQLGMYKPSVVPWERGEDVVDFLKKVLQEQ</sequence>
<dbReference type="InterPro" id="IPR023214">
    <property type="entry name" value="HAD_sf"/>
</dbReference>
<evidence type="ECO:0000313" key="7">
    <source>
        <dbReference type="Proteomes" id="UP001205998"/>
    </source>
</evidence>
<keyword evidence="4" id="KW-0378">Hydrolase</keyword>
<dbReference type="Pfam" id="PF06888">
    <property type="entry name" value="Put_Phosphatase"/>
    <property type="match status" value="1"/>
</dbReference>
<keyword evidence="7" id="KW-1185">Reference proteome</keyword>
<evidence type="ECO:0000256" key="1">
    <source>
        <dbReference type="ARBA" id="ARBA00001946"/>
    </source>
</evidence>
<organism evidence="6 7">
    <name type="scientific">Silurus asotus</name>
    <name type="common">Amur catfish</name>
    <name type="synonym">Parasilurus asotus</name>
    <dbReference type="NCBI Taxonomy" id="30991"/>
    <lineage>
        <taxon>Eukaryota</taxon>
        <taxon>Metazoa</taxon>
        <taxon>Chordata</taxon>
        <taxon>Craniata</taxon>
        <taxon>Vertebrata</taxon>
        <taxon>Euteleostomi</taxon>
        <taxon>Actinopterygii</taxon>
        <taxon>Neopterygii</taxon>
        <taxon>Teleostei</taxon>
        <taxon>Ostariophysi</taxon>
        <taxon>Siluriformes</taxon>
        <taxon>Siluridae</taxon>
        <taxon>Silurus</taxon>
    </lineage>
</organism>
<dbReference type="InterPro" id="IPR006384">
    <property type="entry name" value="HAD_hydro_PyrdxlP_Pase-like"/>
</dbReference>
<evidence type="ECO:0000256" key="2">
    <source>
        <dbReference type="ARBA" id="ARBA00008541"/>
    </source>
</evidence>
<protein>
    <submittedName>
        <fullName evidence="6">Phosphatase phospho1</fullName>
    </submittedName>
</protein>
<dbReference type="PANTHER" id="PTHR20889">
    <property type="entry name" value="PHOSPHATASE, ORPHAN 1, 2"/>
    <property type="match status" value="1"/>
</dbReference>
<evidence type="ECO:0000313" key="6">
    <source>
        <dbReference type="EMBL" id="KAI5619647.1"/>
    </source>
</evidence>
<evidence type="ECO:0000256" key="3">
    <source>
        <dbReference type="ARBA" id="ARBA00022723"/>
    </source>
</evidence>
<proteinExistence type="inferred from homology"/>
<keyword evidence="3" id="KW-0479">Metal-binding</keyword>
<dbReference type="AlphaFoldDB" id="A0AAD5FL69"/>
<dbReference type="InterPro" id="IPR016965">
    <property type="entry name" value="Pase_PHOSPHO-typ"/>
</dbReference>
<dbReference type="Proteomes" id="UP001205998">
    <property type="component" value="Unassembled WGS sequence"/>
</dbReference>
<keyword evidence="5" id="KW-0460">Magnesium</keyword>
<dbReference type="InterPro" id="IPR036412">
    <property type="entry name" value="HAD-like_sf"/>
</dbReference>
<comment type="caution">
    <text evidence="6">The sequence shown here is derived from an EMBL/GenBank/DDBJ whole genome shotgun (WGS) entry which is preliminary data.</text>
</comment>
<dbReference type="PANTHER" id="PTHR20889:SF2">
    <property type="entry name" value="PHOSPHOETHANOLAMINE_PHOSPHOCHOLINE PHOSPHATASE"/>
    <property type="match status" value="1"/>
</dbReference>
<reference evidence="6" key="1">
    <citation type="submission" date="2018-07" db="EMBL/GenBank/DDBJ databases">
        <title>Comparative genomics of catfishes provides insights into carnivory and benthic adaptation.</title>
        <authorList>
            <person name="Zhang Y."/>
            <person name="Wang D."/>
            <person name="Peng Z."/>
            <person name="Zheng S."/>
            <person name="Shao F."/>
            <person name="Tao W."/>
        </authorList>
    </citation>
    <scope>NUCLEOTIDE SEQUENCE</scope>
    <source>
        <strain evidence="6">Chongqing</strain>
    </source>
</reference>
<gene>
    <name evidence="6" type="ORF">C0J50_20746</name>
</gene>
<comment type="cofactor">
    <cofactor evidence="1">
        <name>Mg(2+)</name>
        <dbReference type="ChEBI" id="CHEBI:18420"/>
    </cofactor>
</comment>
<name>A0AAD5FL69_SILAS</name>
<comment type="similarity">
    <text evidence="2">Belongs to the HAD-like hydrolase superfamily. PHOSPHO family.</text>
</comment>
<dbReference type="Gene3D" id="3.40.50.1000">
    <property type="entry name" value="HAD superfamily/HAD-like"/>
    <property type="match status" value="1"/>
</dbReference>